<sequence length="618" mass="67654">MLSPVITTYSSIKTLQNAADSPTIAEIIQKPYRLRHGTRLQPVVFRVDRGVSRHGLRKLTMNKGLTQDSPARPAVPPQQVRRFSGTAGLELAARRSHRQISTTAWPRGWFLDGRERGSRARVSATPPSVVLPAVNAMDRYAATRRARRLLGMLRNVANVRAHVFPLGEDVRRLHPNRPEGIDRPHRDWPNARRALGRRGLERALLRLAERPGALRGPERGYRGRGEGRIVALRGAVFPQDEENAAALAVRLSVSGPLQRTELGSPTNGDAGSARSPSGRGAVESALHVAISCGEQKVDPADRDLIEALQELKPGQLTAKDLLELECSLRRDCPARGCVGYAEKRAGVTPLLPETCLAAGRAAPRAQARKRQGKNGTGGPAQPGPTLKVAEAQSRTSSAVEPLTEAERVELRDGFEALGAKFAHLQGQGAPDVGKSTRRSQPHVGADLSEILRACRTRNSTRWFTFRFDGSAALRHQNRCQPRMSRRHDQRVERGECGGDMGFDGENSVLLPCMPVSARQEHAKEFLRIVESPSESTRAGADTETRTAQPRRHRASPAARRRPCCVERKTQGGGGTTTETHSSGARTRRRPRIHQMSVEERDQALASRTGAKARPEWGG</sequence>
<dbReference type="AlphaFoldDB" id="A0AA88IHX0"/>
<gene>
    <name evidence="2" type="ORF">Q5P01_000850</name>
</gene>
<feature type="region of interest" description="Disordered" evidence="1">
    <location>
        <begin position="362"/>
        <end position="403"/>
    </location>
</feature>
<comment type="caution">
    <text evidence="2">The sequence shown here is derived from an EMBL/GenBank/DDBJ whole genome shotgun (WGS) entry which is preliminary data.</text>
</comment>
<proteinExistence type="predicted"/>
<feature type="region of interest" description="Disordered" evidence="1">
    <location>
        <begin position="530"/>
        <end position="618"/>
    </location>
</feature>
<evidence type="ECO:0000256" key="1">
    <source>
        <dbReference type="SAM" id="MobiDB-lite"/>
    </source>
</evidence>
<accession>A0AA88IHX0</accession>
<keyword evidence="3" id="KW-1185">Reference proteome</keyword>
<organism evidence="2 3">
    <name type="scientific">Channa striata</name>
    <name type="common">Snakehead murrel</name>
    <name type="synonym">Ophicephalus striatus</name>
    <dbReference type="NCBI Taxonomy" id="64152"/>
    <lineage>
        <taxon>Eukaryota</taxon>
        <taxon>Metazoa</taxon>
        <taxon>Chordata</taxon>
        <taxon>Craniata</taxon>
        <taxon>Vertebrata</taxon>
        <taxon>Euteleostomi</taxon>
        <taxon>Actinopterygii</taxon>
        <taxon>Neopterygii</taxon>
        <taxon>Teleostei</taxon>
        <taxon>Neoteleostei</taxon>
        <taxon>Acanthomorphata</taxon>
        <taxon>Anabantaria</taxon>
        <taxon>Anabantiformes</taxon>
        <taxon>Channoidei</taxon>
        <taxon>Channidae</taxon>
        <taxon>Channa</taxon>
    </lineage>
</organism>
<name>A0AA88IHX0_CHASR</name>
<protein>
    <submittedName>
        <fullName evidence="2">Uncharacterized protein</fullName>
    </submittedName>
</protein>
<reference evidence="2" key="1">
    <citation type="submission" date="2023-07" db="EMBL/GenBank/DDBJ databases">
        <title>Chromosome-level Genome Assembly of Striped Snakehead (Channa striata).</title>
        <authorList>
            <person name="Liu H."/>
        </authorList>
    </citation>
    <scope>NUCLEOTIDE SEQUENCE</scope>
    <source>
        <strain evidence="2">Gz</strain>
        <tissue evidence="2">Muscle</tissue>
    </source>
</reference>
<dbReference type="EMBL" id="JAUPFM010000093">
    <property type="protein sequence ID" value="KAK2813481.1"/>
    <property type="molecule type" value="Genomic_DNA"/>
</dbReference>
<feature type="region of interest" description="Disordered" evidence="1">
    <location>
        <begin position="258"/>
        <end position="280"/>
    </location>
</feature>
<feature type="compositionally biased region" description="Basic residues" evidence="1">
    <location>
        <begin position="548"/>
        <end position="562"/>
    </location>
</feature>
<evidence type="ECO:0000313" key="2">
    <source>
        <dbReference type="EMBL" id="KAK2813481.1"/>
    </source>
</evidence>
<feature type="compositionally biased region" description="Polar residues" evidence="1">
    <location>
        <begin position="258"/>
        <end position="269"/>
    </location>
</feature>
<evidence type="ECO:0000313" key="3">
    <source>
        <dbReference type="Proteomes" id="UP001187415"/>
    </source>
</evidence>
<dbReference type="Proteomes" id="UP001187415">
    <property type="component" value="Unassembled WGS sequence"/>
</dbReference>